<feature type="domain" description="HPt" evidence="19">
    <location>
        <begin position="889"/>
        <end position="983"/>
    </location>
</feature>
<evidence type="ECO:0000256" key="8">
    <source>
        <dbReference type="ARBA" id="ARBA00022692"/>
    </source>
</evidence>
<sequence>MPGALHRPHILIQAFLVLTMKHASLRLDKLAQSSQRLNKALLLLTGLALLLSSSCYWVVSRLLDAEQEKVAFHFARVVEIIHEHEAFLRNVATGYSRSHAPPLPSVQSTEVVELQRDAGQVVLQAKGFALSLPFTLSHAAGFTADDTRRALAFGVQLSDYYGSYWASSFYASPQLFVFTPNDEASLAVPGIGGLRQHQPLLREQYRGVVSRLHQLQQSQSLLLTDSRVRWMRAPLQLYKNSRSVVAMIGLDAPAALLPANQPQGMLSLAAVVDTSQVDEFERVLQLSVYNQFTLISPQGDVLLGSLGDEQMAPLGLSFNSQGLRFKMLSEGGEHWTGLYAISYQDFLRYAKWPLLGLGLTFLAAVLLGWWINHWYKTRIVSPAQRAQERLFESEAFNRIMLHNAPAGLCVVRRSDCQLLLENQRALQLGGTAQLVEVLRTNDGPDTPGEMCLAVQGRYLQVVVVAARYEGEDVFLCGCNDITLHVDETLQLDLARQQATAANEAKTVFLATMSHEIRTPLYGVLGNLELMALTDMSERQRQYLEIIQGSSTVLFQLISNVLDVSKIESGQMAVEAAPFGPHQLVEESVLGFTATARNKGLQIDAEIDPQAPLQLLGDAGRIRQILHNLLGNAIKFTESGRVRLRLTVQELLEDQVALQWQVTDTGVGIPEKALDQLFKPFYQVAGGQDGNGAGLGLSICSRLSELMGGTMRVVSEPGLGSSFSLFITLPIVSSSESVASSVLAEPCLDAPCLNVRVLVAEDNPVSQAVLQEQLEALGAKATVARDGKHALQIWGSQPFDLVITDINMPRLNGYDLARALREQGVQVPIIGVTANALREEGERCLAVGMNAWVVKPLSMNMLRQALMSHCRRATALAVPTPDHDHDREGWIELSPAMRQLMGDTLLVDVQQIEQGLVAGDSTLVCQRLHSLNGALASVHALALSSACQTWENSLYNRLLDRNTTSEIRVLCARLSKVAQCLLAESRNHYKEDE</sequence>
<evidence type="ECO:0000256" key="9">
    <source>
        <dbReference type="ARBA" id="ARBA00022741"/>
    </source>
</evidence>
<evidence type="ECO:0000256" key="14">
    <source>
        <dbReference type="ARBA" id="ARBA00023136"/>
    </source>
</evidence>
<dbReference type="Proteomes" id="UP000198600">
    <property type="component" value="Chromosome I"/>
</dbReference>
<dbReference type="CDD" id="cd00082">
    <property type="entry name" value="HisKA"/>
    <property type="match status" value="1"/>
</dbReference>
<dbReference type="EC" id="2.7.13.3" evidence="3"/>
<dbReference type="Gene3D" id="1.10.287.130">
    <property type="match status" value="1"/>
</dbReference>
<dbReference type="GO" id="GO:0000155">
    <property type="term" value="F:phosphorelay sensor kinase activity"/>
    <property type="evidence" value="ECO:0007669"/>
    <property type="project" value="InterPro"/>
</dbReference>
<keyword evidence="9" id="KW-0547">Nucleotide-binding</keyword>
<dbReference type="Pfam" id="PF02518">
    <property type="entry name" value="HATPase_c"/>
    <property type="match status" value="1"/>
</dbReference>
<evidence type="ECO:0000256" key="12">
    <source>
        <dbReference type="ARBA" id="ARBA00022989"/>
    </source>
</evidence>
<dbReference type="SMART" id="SM00387">
    <property type="entry name" value="HATPase_c"/>
    <property type="match status" value="1"/>
</dbReference>
<evidence type="ECO:0000256" key="16">
    <source>
        <dbReference type="PROSITE-ProRule" id="PRU00169"/>
    </source>
</evidence>
<evidence type="ECO:0000313" key="21">
    <source>
        <dbReference type="Proteomes" id="UP000198600"/>
    </source>
</evidence>
<keyword evidence="10 20" id="KW-0418">Kinase</keyword>
<evidence type="ECO:0000256" key="2">
    <source>
        <dbReference type="ARBA" id="ARBA00004429"/>
    </source>
</evidence>
<evidence type="ECO:0000256" key="7">
    <source>
        <dbReference type="ARBA" id="ARBA00022679"/>
    </source>
</evidence>
<keyword evidence="4" id="KW-1003">Cell membrane</keyword>
<dbReference type="Gene3D" id="3.30.565.10">
    <property type="entry name" value="Histidine kinase-like ATPase, C-terminal domain"/>
    <property type="match status" value="1"/>
</dbReference>
<evidence type="ECO:0000256" key="3">
    <source>
        <dbReference type="ARBA" id="ARBA00012438"/>
    </source>
</evidence>
<keyword evidence="14" id="KW-0472">Membrane</keyword>
<organism evidence="20 21">
    <name type="scientific">Pseudomonas mucidolens</name>
    <dbReference type="NCBI Taxonomy" id="46679"/>
    <lineage>
        <taxon>Bacteria</taxon>
        <taxon>Pseudomonadati</taxon>
        <taxon>Pseudomonadota</taxon>
        <taxon>Gammaproteobacteria</taxon>
        <taxon>Pseudomonadales</taxon>
        <taxon>Pseudomonadaceae</taxon>
        <taxon>Pseudomonas</taxon>
    </lineage>
</organism>
<evidence type="ECO:0000256" key="15">
    <source>
        <dbReference type="PROSITE-ProRule" id="PRU00110"/>
    </source>
</evidence>
<feature type="domain" description="Response regulatory" evidence="18">
    <location>
        <begin position="755"/>
        <end position="869"/>
    </location>
</feature>
<evidence type="ECO:0000259" key="18">
    <source>
        <dbReference type="PROSITE" id="PS50110"/>
    </source>
</evidence>
<dbReference type="PROSITE" id="PS50110">
    <property type="entry name" value="RESPONSE_REGULATORY"/>
    <property type="match status" value="1"/>
</dbReference>
<keyword evidence="13" id="KW-0902">Two-component regulatory system</keyword>
<dbReference type="InterPro" id="IPR036097">
    <property type="entry name" value="HisK_dim/P_sf"/>
</dbReference>
<keyword evidence="21" id="KW-1185">Reference proteome</keyword>
<evidence type="ECO:0000313" key="20">
    <source>
        <dbReference type="EMBL" id="SDV00926.1"/>
    </source>
</evidence>
<dbReference type="InterPro" id="IPR011006">
    <property type="entry name" value="CheY-like_superfamily"/>
</dbReference>
<dbReference type="Pfam" id="PF00072">
    <property type="entry name" value="Response_reg"/>
    <property type="match status" value="1"/>
</dbReference>
<keyword evidence="11" id="KW-0067">ATP-binding</keyword>
<dbReference type="Gene3D" id="3.40.50.2300">
    <property type="match status" value="1"/>
</dbReference>
<keyword evidence="7" id="KW-0808">Transferase</keyword>
<comment type="subcellular location">
    <subcellularLocation>
        <location evidence="2">Cell inner membrane</location>
        <topology evidence="2">Multi-pass membrane protein</topology>
    </subcellularLocation>
</comment>
<keyword evidence="5" id="KW-0997">Cell inner membrane</keyword>
<dbReference type="FunFam" id="3.30.565.10:FF:000010">
    <property type="entry name" value="Sensor histidine kinase RcsC"/>
    <property type="match status" value="1"/>
</dbReference>
<dbReference type="InterPro" id="IPR036890">
    <property type="entry name" value="HATPase_C_sf"/>
</dbReference>
<dbReference type="SUPFAM" id="SSF47226">
    <property type="entry name" value="Histidine-containing phosphotransfer domain, HPT domain"/>
    <property type="match status" value="1"/>
</dbReference>
<dbReference type="PROSITE" id="PS50894">
    <property type="entry name" value="HPT"/>
    <property type="match status" value="1"/>
</dbReference>
<dbReference type="EMBL" id="LT629802">
    <property type="protein sequence ID" value="SDV00926.1"/>
    <property type="molecule type" value="Genomic_DNA"/>
</dbReference>
<reference evidence="21" key="1">
    <citation type="submission" date="2016-10" db="EMBL/GenBank/DDBJ databases">
        <authorList>
            <person name="Varghese N."/>
            <person name="Submissions S."/>
        </authorList>
    </citation>
    <scope>NUCLEOTIDE SEQUENCE [LARGE SCALE GENOMIC DNA]</scope>
    <source>
        <strain evidence="21">LMG 2223</strain>
    </source>
</reference>
<dbReference type="PRINTS" id="PR00344">
    <property type="entry name" value="BCTRLSENSOR"/>
</dbReference>
<keyword evidence="12" id="KW-1133">Transmembrane helix</keyword>
<dbReference type="CDD" id="cd16922">
    <property type="entry name" value="HATPase_EvgS-ArcB-TorS-like"/>
    <property type="match status" value="1"/>
</dbReference>
<dbReference type="SMART" id="SM00448">
    <property type="entry name" value="REC"/>
    <property type="match status" value="1"/>
</dbReference>
<dbReference type="STRING" id="46679.SAMN05216202_3083"/>
<dbReference type="AlphaFoldDB" id="A0A1H2N802"/>
<feature type="domain" description="Histidine kinase" evidence="17">
    <location>
        <begin position="511"/>
        <end position="730"/>
    </location>
</feature>
<dbReference type="GO" id="GO:0005886">
    <property type="term" value="C:plasma membrane"/>
    <property type="evidence" value="ECO:0007669"/>
    <property type="project" value="UniProtKB-SubCell"/>
</dbReference>
<dbReference type="FunFam" id="1.10.287.130:FF:000004">
    <property type="entry name" value="Ethylene receptor 1"/>
    <property type="match status" value="1"/>
</dbReference>
<keyword evidence="8" id="KW-0812">Transmembrane</keyword>
<evidence type="ECO:0000256" key="5">
    <source>
        <dbReference type="ARBA" id="ARBA00022519"/>
    </source>
</evidence>
<evidence type="ECO:0000256" key="4">
    <source>
        <dbReference type="ARBA" id="ARBA00022475"/>
    </source>
</evidence>
<feature type="modified residue" description="Phosphohistidine" evidence="15">
    <location>
        <position position="928"/>
    </location>
</feature>
<proteinExistence type="predicted"/>
<gene>
    <name evidence="20" type="ORF">SAMN05216202_3083</name>
</gene>
<keyword evidence="6 16" id="KW-0597">Phosphoprotein</keyword>
<evidence type="ECO:0000256" key="10">
    <source>
        <dbReference type="ARBA" id="ARBA00022777"/>
    </source>
</evidence>
<dbReference type="SMART" id="SM00388">
    <property type="entry name" value="HisKA"/>
    <property type="match status" value="1"/>
</dbReference>
<dbReference type="Pfam" id="PF00512">
    <property type="entry name" value="HisKA"/>
    <property type="match status" value="1"/>
</dbReference>
<dbReference type="SUPFAM" id="SSF55874">
    <property type="entry name" value="ATPase domain of HSP90 chaperone/DNA topoisomerase II/histidine kinase"/>
    <property type="match status" value="1"/>
</dbReference>
<dbReference type="SUPFAM" id="SSF52172">
    <property type="entry name" value="CheY-like"/>
    <property type="match status" value="1"/>
</dbReference>
<dbReference type="InterPro" id="IPR005467">
    <property type="entry name" value="His_kinase_dom"/>
</dbReference>
<dbReference type="InterPro" id="IPR008207">
    <property type="entry name" value="Sig_transdc_His_kin_Hpt_dom"/>
</dbReference>
<feature type="modified residue" description="4-aspartylphosphate" evidence="16">
    <location>
        <position position="804"/>
    </location>
</feature>
<dbReference type="InterPro" id="IPR036641">
    <property type="entry name" value="HPT_dom_sf"/>
</dbReference>
<dbReference type="InterPro" id="IPR004358">
    <property type="entry name" value="Sig_transdc_His_kin-like_C"/>
</dbReference>
<evidence type="ECO:0000259" key="17">
    <source>
        <dbReference type="PROSITE" id="PS50109"/>
    </source>
</evidence>
<comment type="catalytic activity">
    <reaction evidence="1">
        <text>ATP + protein L-histidine = ADP + protein N-phospho-L-histidine.</text>
        <dbReference type="EC" id="2.7.13.3"/>
    </reaction>
</comment>
<dbReference type="PROSITE" id="PS50109">
    <property type="entry name" value="HIS_KIN"/>
    <property type="match status" value="1"/>
</dbReference>
<dbReference type="SUPFAM" id="SSF47384">
    <property type="entry name" value="Homodimeric domain of signal transducing histidine kinase"/>
    <property type="match status" value="1"/>
</dbReference>
<dbReference type="Gene3D" id="1.20.120.160">
    <property type="entry name" value="HPT domain"/>
    <property type="match status" value="1"/>
</dbReference>
<dbReference type="InterPro" id="IPR003661">
    <property type="entry name" value="HisK_dim/P_dom"/>
</dbReference>
<dbReference type="GO" id="GO:0005524">
    <property type="term" value="F:ATP binding"/>
    <property type="evidence" value="ECO:0007669"/>
    <property type="project" value="UniProtKB-KW"/>
</dbReference>
<evidence type="ECO:0000256" key="1">
    <source>
        <dbReference type="ARBA" id="ARBA00000085"/>
    </source>
</evidence>
<dbReference type="InterPro" id="IPR003594">
    <property type="entry name" value="HATPase_dom"/>
</dbReference>
<evidence type="ECO:0000259" key="19">
    <source>
        <dbReference type="PROSITE" id="PS50894"/>
    </source>
</evidence>
<protein>
    <recommendedName>
        <fullName evidence="3">histidine kinase</fullName>
        <ecNumber evidence="3">2.7.13.3</ecNumber>
    </recommendedName>
</protein>
<evidence type="ECO:0000256" key="13">
    <source>
        <dbReference type="ARBA" id="ARBA00023012"/>
    </source>
</evidence>
<dbReference type="Pfam" id="PF01627">
    <property type="entry name" value="Hpt"/>
    <property type="match status" value="1"/>
</dbReference>
<name>A0A1H2N802_9PSED</name>
<accession>A0A1H2N802</accession>
<dbReference type="CDD" id="cd17546">
    <property type="entry name" value="REC_hyHK_CKI1_RcsC-like"/>
    <property type="match status" value="1"/>
</dbReference>
<dbReference type="InterPro" id="IPR001789">
    <property type="entry name" value="Sig_transdc_resp-reg_receiver"/>
</dbReference>
<dbReference type="PANTHER" id="PTHR43047">
    <property type="entry name" value="TWO-COMPONENT HISTIDINE PROTEIN KINASE"/>
    <property type="match status" value="1"/>
</dbReference>
<evidence type="ECO:0000256" key="11">
    <source>
        <dbReference type="ARBA" id="ARBA00022840"/>
    </source>
</evidence>
<evidence type="ECO:0000256" key="6">
    <source>
        <dbReference type="ARBA" id="ARBA00022553"/>
    </source>
</evidence>